<gene>
    <name evidence="2" type="ORF">CEY02_15445</name>
</gene>
<feature type="transmembrane region" description="Helical" evidence="1">
    <location>
        <begin position="280"/>
        <end position="307"/>
    </location>
</feature>
<feature type="transmembrane region" description="Helical" evidence="1">
    <location>
        <begin position="123"/>
        <end position="144"/>
    </location>
</feature>
<feature type="transmembrane region" description="Helical" evidence="1">
    <location>
        <begin position="165"/>
        <end position="193"/>
    </location>
</feature>
<keyword evidence="1" id="KW-0812">Transmembrane</keyword>
<dbReference type="EMBL" id="NKHG01000109">
    <property type="protein sequence ID" value="PCK20033.1"/>
    <property type="molecule type" value="Genomic_DNA"/>
</dbReference>
<dbReference type="AlphaFoldDB" id="A0A2A5IS32"/>
<sequence>MTFIKHIFKLIKKELLYQYYAKTFLILFIPLMLLSLWNVYAQYQTTKSNYAQYVKTETEYKELGIDIKKALTMPVNIEEGELVGAEGEVIENVLKYDYEQFIQSLHLMEPTQAISTTLEWMGFIFYPLAFGLYAIYLTTYDVKYKTMKIKAVRNQWNDVLFSKQLSLYVVILFFIPIICFISYMASYLFYSVISHDISVQLFTYKDRAEHSKLLQLMFVICISWLFSTIVFYLGSLCRSFILSVVIYMVYFLLIPNLGVFDLKNMIANLAVHLFSFKGNYQLFVPIPISVTAILICMSLLLILLSFLTYTVVKRQSKYVV</sequence>
<evidence type="ECO:0000313" key="3">
    <source>
        <dbReference type="Proteomes" id="UP000228754"/>
    </source>
</evidence>
<comment type="caution">
    <text evidence="2">The sequence shown here is derived from an EMBL/GenBank/DDBJ whole genome shotgun (WGS) entry which is preliminary data.</text>
</comment>
<evidence type="ECO:0000256" key="1">
    <source>
        <dbReference type="SAM" id="Phobius"/>
    </source>
</evidence>
<keyword evidence="1" id="KW-1133">Transmembrane helix</keyword>
<protein>
    <submittedName>
        <fullName evidence="2">ABC transporter permease</fullName>
    </submittedName>
</protein>
<reference evidence="2 3" key="1">
    <citation type="submission" date="2017-06" db="EMBL/GenBank/DDBJ databases">
        <title>Draft Genome Sequence of Bacillus sp Strain 36R Isolated from saline sediment at Atanasia, Sonora, Mexico.</title>
        <authorList>
            <person name="Sanchez Diaz R."/>
            <person name="Quiroz Macias M.E."/>
            <person name="Ibarra Gamez J.C."/>
            <person name="Enciso Ibarra J."/>
            <person name="Gomez Gil B."/>
            <person name="Galaviz Silva L."/>
        </authorList>
    </citation>
    <scope>NUCLEOTIDE SEQUENCE [LARGE SCALE GENOMIC DNA]</scope>
    <source>
        <strain evidence="2 3">36R_ATNSAL</strain>
    </source>
</reference>
<dbReference type="Proteomes" id="UP000228754">
    <property type="component" value="Unassembled WGS sequence"/>
</dbReference>
<name>A0A2A5IS32_BACPU</name>
<dbReference type="OrthoDB" id="2937559at2"/>
<feature type="transmembrane region" description="Helical" evidence="1">
    <location>
        <begin position="213"/>
        <end position="233"/>
    </location>
</feature>
<evidence type="ECO:0000313" key="2">
    <source>
        <dbReference type="EMBL" id="PCK20033.1"/>
    </source>
</evidence>
<keyword evidence="1" id="KW-0472">Membrane</keyword>
<feature type="transmembrane region" description="Helical" evidence="1">
    <location>
        <begin position="240"/>
        <end position="260"/>
    </location>
</feature>
<organism evidence="2 3">
    <name type="scientific">Bacillus pumilus</name>
    <name type="common">Bacillus mesentericus</name>
    <dbReference type="NCBI Taxonomy" id="1408"/>
    <lineage>
        <taxon>Bacteria</taxon>
        <taxon>Bacillati</taxon>
        <taxon>Bacillota</taxon>
        <taxon>Bacilli</taxon>
        <taxon>Bacillales</taxon>
        <taxon>Bacillaceae</taxon>
        <taxon>Bacillus</taxon>
    </lineage>
</organism>
<accession>A0A2A5IS32</accession>
<proteinExistence type="predicted"/>
<feature type="transmembrane region" description="Helical" evidence="1">
    <location>
        <begin position="20"/>
        <end position="40"/>
    </location>
</feature>